<accession>A0ABQ9ZJR1</accession>
<comment type="caution">
    <text evidence="1">The sequence shown here is derived from an EMBL/GenBank/DDBJ whole genome shotgun (WGS) entry which is preliminary data.</text>
</comment>
<protein>
    <submittedName>
        <fullName evidence="1">Uncharacterized protein</fullName>
    </submittedName>
</protein>
<dbReference type="EMBL" id="JAOYFB010000004">
    <property type="protein sequence ID" value="KAK4013161.1"/>
    <property type="molecule type" value="Genomic_DNA"/>
</dbReference>
<keyword evidence="2" id="KW-1185">Reference proteome</keyword>
<sequence>MAKFSSNRKATDLHVFNDSSFWAFFRHALATFQRRCVYNENRGKFNCVSVVAENGWTAEQWKKINKAATIYHGRLHLSIVDDGNQLSSGSFCSSFVIKRAKVRTPKGNHL</sequence>
<name>A0ABQ9ZJR1_9CRUS</name>
<reference evidence="1 2" key="1">
    <citation type="journal article" date="2023" name="Nucleic Acids Res.">
        <title>The hologenome of Daphnia magna reveals possible DNA methylation and microbiome-mediated evolution of the host genome.</title>
        <authorList>
            <person name="Chaturvedi A."/>
            <person name="Li X."/>
            <person name="Dhandapani V."/>
            <person name="Marshall H."/>
            <person name="Kissane S."/>
            <person name="Cuenca-Cambronero M."/>
            <person name="Asole G."/>
            <person name="Calvet F."/>
            <person name="Ruiz-Romero M."/>
            <person name="Marangio P."/>
            <person name="Guigo R."/>
            <person name="Rago D."/>
            <person name="Mirbahai L."/>
            <person name="Eastwood N."/>
            <person name="Colbourne J.K."/>
            <person name="Zhou J."/>
            <person name="Mallon E."/>
            <person name="Orsini L."/>
        </authorList>
    </citation>
    <scope>NUCLEOTIDE SEQUENCE [LARGE SCALE GENOMIC DNA]</scope>
    <source>
        <strain evidence="1">LRV0_1</strain>
    </source>
</reference>
<proteinExistence type="predicted"/>
<evidence type="ECO:0000313" key="1">
    <source>
        <dbReference type="EMBL" id="KAK4013161.1"/>
    </source>
</evidence>
<evidence type="ECO:0000313" key="2">
    <source>
        <dbReference type="Proteomes" id="UP001234178"/>
    </source>
</evidence>
<dbReference type="Proteomes" id="UP001234178">
    <property type="component" value="Unassembled WGS sequence"/>
</dbReference>
<gene>
    <name evidence="1" type="ORF">OUZ56_025395</name>
</gene>
<organism evidence="1 2">
    <name type="scientific">Daphnia magna</name>
    <dbReference type="NCBI Taxonomy" id="35525"/>
    <lineage>
        <taxon>Eukaryota</taxon>
        <taxon>Metazoa</taxon>
        <taxon>Ecdysozoa</taxon>
        <taxon>Arthropoda</taxon>
        <taxon>Crustacea</taxon>
        <taxon>Branchiopoda</taxon>
        <taxon>Diplostraca</taxon>
        <taxon>Cladocera</taxon>
        <taxon>Anomopoda</taxon>
        <taxon>Daphniidae</taxon>
        <taxon>Daphnia</taxon>
    </lineage>
</organism>